<evidence type="ECO:0008006" key="3">
    <source>
        <dbReference type="Google" id="ProtNLM"/>
    </source>
</evidence>
<dbReference type="AlphaFoldDB" id="R7WM22"/>
<evidence type="ECO:0000313" key="1">
    <source>
        <dbReference type="EMBL" id="EOM76366.1"/>
    </source>
</evidence>
<reference evidence="1 2" key="1">
    <citation type="journal article" date="2013" name="Genome Announc.">
        <title>Draft Genome Sequence of Rhodococcus rhodnii Strain LMG5362, a Symbiont of Rhodnius prolixus (Hemiptera, Reduviidae, Triatominae), the Principle Vector of Trypanosoma cruzi.</title>
        <authorList>
            <person name="Pachebat J.A."/>
            <person name="van Keulen G."/>
            <person name="Whitten M.M."/>
            <person name="Girdwood S."/>
            <person name="Del Sol R."/>
            <person name="Dyson P.J."/>
            <person name="Facey P.D."/>
        </authorList>
    </citation>
    <scope>NUCLEOTIDE SEQUENCE [LARGE SCALE GENOMIC DNA]</scope>
    <source>
        <strain evidence="1 2">LMG 5362</strain>
    </source>
</reference>
<gene>
    <name evidence="1" type="ORF">Rrhod_2292</name>
</gene>
<evidence type="ECO:0000313" key="2">
    <source>
        <dbReference type="Proteomes" id="UP000013525"/>
    </source>
</evidence>
<dbReference type="InterPro" id="IPR012348">
    <property type="entry name" value="RNR-like"/>
</dbReference>
<comment type="caution">
    <text evidence="1">The sequence shown here is derived from an EMBL/GenBank/DDBJ whole genome shotgun (WGS) entry which is preliminary data.</text>
</comment>
<organism evidence="1 2">
    <name type="scientific">Rhodococcus rhodnii LMG 5362</name>
    <dbReference type="NCBI Taxonomy" id="1273125"/>
    <lineage>
        <taxon>Bacteria</taxon>
        <taxon>Bacillati</taxon>
        <taxon>Actinomycetota</taxon>
        <taxon>Actinomycetes</taxon>
        <taxon>Mycobacteriales</taxon>
        <taxon>Nocardiaceae</taxon>
        <taxon>Rhodococcus</taxon>
    </lineage>
</organism>
<dbReference type="GO" id="GO:0016491">
    <property type="term" value="F:oxidoreductase activity"/>
    <property type="evidence" value="ECO:0007669"/>
    <property type="project" value="InterPro"/>
</dbReference>
<dbReference type="InterPro" id="IPR025859">
    <property type="entry name" value="AurF/CmlI"/>
</dbReference>
<sequence>MRRAERDLDPAAEAFDPELQDYPDSLLPFGAHPAYLAYDEEQRRRIRAWAWISFNKNVMDVERCVVEPGFDVLAQDRLAAGVSGDLGIAVYQSMVDEQYHTLMHHGGSEFTRTHRGWPLPNWILPQAQSARRRSVALSRCTDERAGSITSLAYTTVAEISITTYLDLFADDPVVQPFHRATVRLHNRDEYCHASITADAAAIVYDTLTADERTHFEHALVDAMDAFTSNDYTTWRAVLHTESLNDAMIRDVETDTATGRLVQDYSGIRSLADDLGITGRLDWEW</sequence>
<dbReference type="EMBL" id="APMY01000068">
    <property type="protein sequence ID" value="EOM76366.1"/>
    <property type="molecule type" value="Genomic_DNA"/>
</dbReference>
<protein>
    <recommendedName>
        <fullName evidence="3">N-oxidase</fullName>
    </recommendedName>
</protein>
<keyword evidence="2" id="KW-1185">Reference proteome</keyword>
<dbReference type="Gene3D" id="1.10.620.20">
    <property type="entry name" value="Ribonucleotide Reductase, subunit A"/>
    <property type="match status" value="1"/>
</dbReference>
<accession>R7WM22</accession>
<name>R7WM22_9NOCA</name>
<dbReference type="PATRIC" id="fig|1273125.3.peg.2203"/>
<dbReference type="Proteomes" id="UP000013525">
    <property type="component" value="Unassembled WGS sequence"/>
</dbReference>
<dbReference type="eggNOG" id="ENOG502ZAK9">
    <property type="taxonomic scope" value="Bacteria"/>
</dbReference>
<dbReference type="Pfam" id="PF11583">
    <property type="entry name" value="AurF"/>
    <property type="match status" value="1"/>
</dbReference>
<proteinExistence type="predicted"/>